<protein>
    <submittedName>
        <fullName evidence="5">AraC family transcriptional regulatory protein</fullName>
    </submittedName>
</protein>
<organism evidence="5 6">
    <name type="scientific">Gloeobacter violaceus (strain ATCC 29082 / PCC 7421)</name>
    <dbReference type="NCBI Taxonomy" id="251221"/>
    <lineage>
        <taxon>Bacteria</taxon>
        <taxon>Bacillati</taxon>
        <taxon>Cyanobacteriota</taxon>
        <taxon>Cyanophyceae</taxon>
        <taxon>Gloeobacterales</taxon>
        <taxon>Gloeobacteraceae</taxon>
        <taxon>Gloeobacter</taxon>
    </lineage>
</organism>
<dbReference type="STRING" id="251221.gene:10757807"/>
<dbReference type="PANTHER" id="PTHR47893">
    <property type="entry name" value="REGULATORY PROTEIN PCHR"/>
    <property type="match status" value="1"/>
</dbReference>
<dbReference type="InterPro" id="IPR053142">
    <property type="entry name" value="PchR_regulatory_protein"/>
</dbReference>
<evidence type="ECO:0000259" key="4">
    <source>
        <dbReference type="PROSITE" id="PS01124"/>
    </source>
</evidence>
<dbReference type="PATRIC" id="fig|251221.4.peg.338"/>
<dbReference type="EMBL" id="BA000045">
    <property type="protein sequence ID" value="BAC88276.1"/>
    <property type="molecule type" value="Genomic_DNA"/>
</dbReference>
<dbReference type="PRINTS" id="PR00032">
    <property type="entry name" value="HTHARAC"/>
</dbReference>
<dbReference type="Pfam" id="PF12833">
    <property type="entry name" value="HTH_18"/>
    <property type="match status" value="1"/>
</dbReference>
<keyword evidence="6" id="KW-1185">Reference proteome</keyword>
<dbReference type="eggNOG" id="COG2207">
    <property type="taxonomic scope" value="Bacteria"/>
</dbReference>
<reference evidence="5 6" key="1">
    <citation type="journal article" date="2003" name="DNA Res.">
        <title>Complete genome structure of Gloeobacter violaceus PCC 7421, a cyanobacterium that lacks thylakoids.</title>
        <authorList>
            <person name="Nakamura Y."/>
            <person name="Kaneko T."/>
            <person name="Sato S."/>
            <person name="Mimuro M."/>
            <person name="Miyashita H."/>
            <person name="Tsuchiya T."/>
            <person name="Sasamoto S."/>
            <person name="Watanabe A."/>
            <person name="Kawashima K."/>
            <person name="Kishida Y."/>
            <person name="Kiyokawa C."/>
            <person name="Kohara M."/>
            <person name="Matsumoto M."/>
            <person name="Matsuno A."/>
            <person name="Nakazaki N."/>
            <person name="Shimpo S."/>
            <person name="Takeuchi C."/>
            <person name="Yamada M."/>
            <person name="Tabata S."/>
        </authorList>
    </citation>
    <scope>NUCLEOTIDE SEQUENCE [LARGE SCALE GENOMIC DNA]</scope>
    <source>
        <strain evidence="6">ATCC 29082 / PCC 7421</strain>
    </source>
</reference>
<dbReference type="Proteomes" id="UP000000557">
    <property type="component" value="Chromosome"/>
</dbReference>
<dbReference type="PhylomeDB" id="Q7NNS5"/>
<dbReference type="AlphaFoldDB" id="Q7NNS5"/>
<evidence type="ECO:0000256" key="3">
    <source>
        <dbReference type="ARBA" id="ARBA00023163"/>
    </source>
</evidence>
<evidence type="ECO:0000313" key="5">
    <source>
        <dbReference type="EMBL" id="BAC88276.1"/>
    </source>
</evidence>
<name>Q7NNS5_GLOVI</name>
<dbReference type="PROSITE" id="PS01124">
    <property type="entry name" value="HTH_ARAC_FAMILY_2"/>
    <property type="match status" value="1"/>
</dbReference>
<sequence>MTISMSEQASADLDEELLAQSQCPDPQDELDLSLHYPPWLANGFYRNIELREGLELTLLDCRLCDRWEFAYAEQESWLSCHFHLSGEHQDACTEVGNLEYALYGSGLAPKGTTICPDRYHILEVYISMQSEVLMSFVGRNGELPPEFKHLICKPDQQYYTRVGTISPAMQRVLWQIVRCPYLGLAKRMYLEGKALEVAALVLEQECEVQRGRRALHNLEPDYVDRICRAREIVLQNLDRPLSLVELARQVELNDFLLKGGFRRVFGKTVFGYLRDYRLEQARQLLLSGKTSVAEVMRAVGFADRGYFAEAFRKRFGVNPKDYTKEPM</sequence>
<evidence type="ECO:0000313" key="6">
    <source>
        <dbReference type="Proteomes" id="UP000000557"/>
    </source>
</evidence>
<keyword evidence="3" id="KW-0804">Transcription</keyword>
<keyword evidence="1" id="KW-0805">Transcription regulation</keyword>
<dbReference type="GO" id="GO:0043565">
    <property type="term" value="F:sequence-specific DNA binding"/>
    <property type="evidence" value="ECO:0007669"/>
    <property type="project" value="InterPro"/>
</dbReference>
<dbReference type="InterPro" id="IPR009057">
    <property type="entry name" value="Homeodomain-like_sf"/>
</dbReference>
<proteinExistence type="predicted"/>
<evidence type="ECO:0000256" key="1">
    <source>
        <dbReference type="ARBA" id="ARBA00023015"/>
    </source>
</evidence>
<dbReference type="OrthoDB" id="7544370at2"/>
<dbReference type="SMART" id="SM00342">
    <property type="entry name" value="HTH_ARAC"/>
    <property type="match status" value="1"/>
</dbReference>
<dbReference type="EnsemblBacteria" id="BAC88276">
    <property type="protein sequence ID" value="BAC88276"/>
    <property type="gene ID" value="BAC88276"/>
</dbReference>
<dbReference type="PANTHER" id="PTHR47893:SF1">
    <property type="entry name" value="REGULATORY PROTEIN PCHR"/>
    <property type="match status" value="1"/>
</dbReference>
<gene>
    <name evidence="5" type="ordered locus">gll0335</name>
</gene>
<dbReference type="InterPro" id="IPR018060">
    <property type="entry name" value="HTH_AraC"/>
</dbReference>
<keyword evidence="2" id="KW-0238">DNA-binding</keyword>
<evidence type="ECO:0000256" key="2">
    <source>
        <dbReference type="ARBA" id="ARBA00023125"/>
    </source>
</evidence>
<reference evidence="5 6" key="2">
    <citation type="journal article" date="2003" name="DNA Res.">
        <title>Complete genome structure of Gloeobacter violaceus PCC 7421, a cyanobacterium that lacks thylakoids (supplement).</title>
        <authorList>
            <person name="Nakamura Y."/>
            <person name="Kaneko T."/>
            <person name="Sato S."/>
            <person name="Mimuro M."/>
            <person name="Miyashita H."/>
            <person name="Tsuchiya T."/>
            <person name="Sasamoto S."/>
            <person name="Watanabe A."/>
            <person name="Kawashima K."/>
            <person name="Kishida Y."/>
            <person name="Kiyokawa C."/>
            <person name="Kohara M."/>
            <person name="Matsumoto M."/>
            <person name="Matsuno A."/>
            <person name="Nakazaki N."/>
            <person name="Shimpo S."/>
            <person name="Takeuchi C."/>
            <person name="Yamada M."/>
            <person name="Tabata S."/>
        </authorList>
    </citation>
    <scope>NUCLEOTIDE SEQUENCE [LARGE SCALE GENOMIC DNA]</scope>
    <source>
        <strain evidence="6">ATCC 29082 / PCC 7421</strain>
    </source>
</reference>
<dbReference type="SUPFAM" id="SSF46689">
    <property type="entry name" value="Homeodomain-like"/>
    <property type="match status" value="2"/>
</dbReference>
<dbReference type="Gene3D" id="1.10.10.60">
    <property type="entry name" value="Homeodomain-like"/>
    <property type="match status" value="2"/>
</dbReference>
<dbReference type="InterPro" id="IPR020449">
    <property type="entry name" value="Tscrpt_reg_AraC-type_HTH"/>
</dbReference>
<feature type="domain" description="HTH araC/xylS-type" evidence="4">
    <location>
        <begin position="227"/>
        <end position="325"/>
    </location>
</feature>
<dbReference type="KEGG" id="gvi:gll0335"/>
<accession>Q7NNS5</accession>
<dbReference type="HOGENOM" id="CLU_052345_4_1_3"/>
<dbReference type="InParanoid" id="Q7NNS5"/>
<dbReference type="GO" id="GO:0003700">
    <property type="term" value="F:DNA-binding transcription factor activity"/>
    <property type="evidence" value="ECO:0007669"/>
    <property type="project" value="InterPro"/>
</dbReference>